<dbReference type="GO" id="GO:0000105">
    <property type="term" value="P:L-histidine biosynthetic process"/>
    <property type="evidence" value="ECO:0007669"/>
    <property type="project" value="UniProtKB-UniRule"/>
</dbReference>
<comment type="similarity">
    <text evidence="3 14">Belongs to the class-II pyridoxal-phosphate-dependent aminotransferase family. Histidinol-phosphate aminotransferase subfamily.</text>
</comment>
<dbReference type="AlphaFoldDB" id="A0AAE9I6H7"/>
<dbReference type="PANTHER" id="PTHR42885">
    <property type="entry name" value="HISTIDINOL-PHOSPHATE AMINOTRANSFERASE-RELATED"/>
    <property type="match status" value="1"/>
</dbReference>
<evidence type="ECO:0000313" key="17">
    <source>
        <dbReference type="EMBL" id="URJ27660.1"/>
    </source>
</evidence>
<dbReference type="Proteomes" id="UP001056323">
    <property type="component" value="Chromosome"/>
</dbReference>
<sequence length="358" mass="40643">MNVRYLARNNILTLKPYQSARKCTHSGNIWLNANEFPIAPDYHFRYEKIHRYPTCQPQEVINNYAYYAGVRSDQILVSRGADESIELLMKVFCNPGKDVIIFCPPTYGMYKTTAEILGINYRIIPKKKNWQLDLASIESQLNNVKLIYICNPNNPTGNIIHLNSLKKLLNIIQNRALLVTDEAYIDFCPDASLVRWLSMYPHLVILRTLSKAFALAGLRCGFTLANPEIIKLLEKVIAPYPLSTPVIDIAEQALTPASIQYTQNRIATVNTNRNILITGLKQCSCVQQVFNSNANYVLVKFNPKYQVFKTLLHQGIVLRDQSNQPGLVNCLRITVGTYNECKHVVSVLKKLHVTSLSI</sequence>
<dbReference type="RefSeq" id="WP_250247335.1">
    <property type="nucleotide sequence ID" value="NZ_CP097749.1"/>
</dbReference>
<evidence type="ECO:0000259" key="15">
    <source>
        <dbReference type="Pfam" id="PF00155"/>
    </source>
</evidence>
<dbReference type="Gene3D" id="3.40.640.10">
    <property type="entry name" value="Type I PLP-dependent aspartate aminotransferase-like (Major domain)"/>
    <property type="match status" value="1"/>
</dbReference>
<dbReference type="InterPro" id="IPR005861">
    <property type="entry name" value="HisP_aminotrans"/>
</dbReference>
<dbReference type="HAMAP" id="MF_01023">
    <property type="entry name" value="HisC_aminotrans_2"/>
    <property type="match status" value="1"/>
</dbReference>
<keyword evidence="9 14" id="KW-0808">Transferase</keyword>
<dbReference type="Pfam" id="PF00155">
    <property type="entry name" value="Aminotran_1_2"/>
    <property type="match status" value="1"/>
</dbReference>
<feature type="modified residue" description="N6-(pyridoxal phosphate)lysine" evidence="14">
    <location>
        <position position="211"/>
    </location>
</feature>
<evidence type="ECO:0000256" key="3">
    <source>
        <dbReference type="ARBA" id="ARBA00007970"/>
    </source>
</evidence>
<keyword evidence="8 14" id="KW-0028">Amino-acid biosynthesis</keyword>
<dbReference type="InterPro" id="IPR015424">
    <property type="entry name" value="PyrdxlP-dep_Trfase"/>
</dbReference>
<dbReference type="Proteomes" id="UP001056483">
    <property type="component" value="Chromosome"/>
</dbReference>
<dbReference type="PANTHER" id="PTHR42885:SF2">
    <property type="entry name" value="HISTIDINOL-PHOSPHATE AMINOTRANSFERASE"/>
    <property type="match status" value="1"/>
</dbReference>
<gene>
    <name evidence="14 17" type="primary">hisC</name>
    <name evidence="17" type="ORF">M9394_00670</name>
    <name evidence="16" type="ORF">M9404_02030</name>
</gene>
<evidence type="ECO:0000256" key="2">
    <source>
        <dbReference type="ARBA" id="ARBA00005011"/>
    </source>
</evidence>
<evidence type="ECO:0000256" key="4">
    <source>
        <dbReference type="ARBA" id="ARBA00011738"/>
    </source>
</evidence>
<evidence type="ECO:0000313" key="19">
    <source>
        <dbReference type="Proteomes" id="UP001056483"/>
    </source>
</evidence>
<dbReference type="GO" id="GO:0030170">
    <property type="term" value="F:pyridoxal phosphate binding"/>
    <property type="evidence" value="ECO:0007669"/>
    <property type="project" value="InterPro"/>
</dbReference>
<dbReference type="InterPro" id="IPR015422">
    <property type="entry name" value="PyrdxlP-dep_Trfase_small"/>
</dbReference>
<dbReference type="InterPro" id="IPR001917">
    <property type="entry name" value="Aminotrans_II_pyridoxalP_BS"/>
</dbReference>
<evidence type="ECO:0000256" key="10">
    <source>
        <dbReference type="ARBA" id="ARBA00022898"/>
    </source>
</evidence>
<dbReference type="NCBIfam" id="TIGR01141">
    <property type="entry name" value="hisC"/>
    <property type="match status" value="1"/>
</dbReference>
<comment type="pathway">
    <text evidence="2 14">Amino-acid biosynthesis; L-histidine biosynthesis; L-histidine from 5-phospho-alpha-D-ribose 1-diphosphate: step 7/9.</text>
</comment>
<keyword evidence="10 14" id="KW-0663">Pyridoxal phosphate</keyword>
<keyword evidence="11 14" id="KW-0368">Histidine biosynthesis</keyword>
<dbReference type="GO" id="GO:0004400">
    <property type="term" value="F:histidinol-phosphate transaminase activity"/>
    <property type="evidence" value="ECO:0007669"/>
    <property type="project" value="UniProtKB-UniRule"/>
</dbReference>
<dbReference type="SUPFAM" id="SSF53383">
    <property type="entry name" value="PLP-dependent transferases"/>
    <property type="match status" value="1"/>
</dbReference>
<dbReference type="PROSITE" id="PS00599">
    <property type="entry name" value="AA_TRANSFER_CLASS_2"/>
    <property type="match status" value="1"/>
</dbReference>
<dbReference type="EC" id="2.6.1.9" evidence="5 14"/>
<evidence type="ECO:0000313" key="16">
    <source>
        <dbReference type="EMBL" id="URJ24304.1"/>
    </source>
</evidence>
<keyword evidence="19" id="KW-1185">Reference proteome</keyword>
<dbReference type="Gene3D" id="3.90.1150.10">
    <property type="entry name" value="Aspartate Aminotransferase, domain 1"/>
    <property type="match status" value="1"/>
</dbReference>
<comment type="cofactor">
    <cofactor evidence="1 14">
        <name>pyridoxal 5'-phosphate</name>
        <dbReference type="ChEBI" id="CHEBI:597326"/>
    </cofactor>
</comment>
<evidence type="ECO:0000256" key="7">
    <source>
        <dbReference type="ARBA" id="ARBA00022576"/>
    </source>
</evidence>
<evidence type="ECO:0000256" key="9">
    <source>
        <dbReference type="ARBA" id="ARBA00022679"/>
    </source>
</evidence>
<evidence type="ECO:0000256" key="8">
    <source>
        <dbReference type="ARBA" id="ARBA00022605"/>
    </source>
</evidence>
<comment type="subunit">
    <text evidence="4 14">Homodimer.</text>
</comment>
<evidence type="ECO:0000256" key="11">
    <source>
        <dbReference type="ARBA" id="ARBA00023102"/>
    </source>
</evidence>
<dbReference type="InterPro" id="IPR015421">
    <property type="entry name" value="PyrdxlP-dep_Trfase_major"/>
</dbReference>
<name>A0AAE9I6H7_9ENTR</name>
<proteinExistence type="inferred from homology"/>
<dbReference type="InterPro" id="IPR004839">
    <property type="entry name" value="Aminotransferase_I/II_large"/>
</dbReference>
<organism evidence="17 18">
    <name type="scientific">Candidatus Blochmanniella camponoti</name>
    <dbReference type="NCBI Taxonomy" id="108080"/>
    <lineage>
        <taxon>Bacteria</taxon>
        <taxon>Pseudomonadati</taxon>
        <taxon>Pseudomonadota</taxon>
        <taxon>Gammaproteobacteria</taxon>
        <taxon>Enterobacterales</taxon>
        <taxon>Enterobacteriaceae</taxon>
        <taxon>ant endosymbionts</taxon>
        <taxon>Candidatus Blochmanniella</taxon>
    </lineage>
</organism>
<keyword evidence="7 14" id="KW-0032">Aminotransferase</keyword>
<evidence type="ECO:0000256" key="12">
    <source>
        <dbReference type="ARBA" id="ARBA00030262"/>
    </source>
</evidence>
<comment type="catalytic activity">
    <reaction evidence="13 14">
        <text>L-histidinol phosphate + 2-oxoglutarate = 3-(imidazol-4-yl)-2-oxopropyl phosphate + L-glutamate</text>
        <dbReference type="Rhea" id="RHEA:23744"/>
        <dbReference type="ChEBI" id="CHEBI:16810"/>
        <dbReference type="ChEBI" id="CHEBI:29985"/>
        <dbReference type="ChEBI" id="CHEBI:57766"/>
        <dbReference type="ChEBI" id="CHEBI:57980"/>
        <dbReference type="EC" id="2.6.1.9"/>
    </reaction>
</comment>
<protein>
    <recommendedName>
        <fullName evidence="6 14">Histidinol-phosphate aminotransferase</fullName>
        <ecNumber evidence="5 14">2.6.1.9</ecNumber>
    </recommendedName>
    <alternativeName>
        <fullName evidence="12 14">Imidazole acetol-phosphate transaminase</fullName>
    </alternativeName>
</protein>
<evidence type="ECO:0000256" key="5">
    <source>
        <dbReference type="ARBA" id="ARBA00012748"/>
    </source>
</evidence>
<accession>A0AAE9I6H7</accession>
<evidence type="ECO:0000256" key="6">
    <source>
        <dbReference type="ARBA" id="ARBA00018048"/>
    </source>
</evidence>
<dbReference type="KEGG" id="bhb:M9394_00670"/>
<evidence type="ECO:0000256" key="1">
    <source>
        <dbReference type="ARBA" id="ARBA00001933"/>
    </source>
</evidence>
<dbReference type="EMBL" id="CP097751">
    <property type="protein sequence ID" value="URJ27660.1"/>
    <property type="molecule type" value="Genomic_DNA"/>
</dbReference>
<feature type="domain" description="Aminotransferase class I/classII large" evidence="15">
    <location>
        <begin position="47"/>
        <end position="347"/>
    </location>
</feature>
<dbReference type="EMBL" id="CP097750">
    <property type="protein sequence ID" value="URJ24304.1"/>
    <property type="molecule type" value="Genomic_DNA"/>
</dbReference>
<reference evidence="17" key="1">
    <citation type="submission" date="2022-05" db="EMBL/GenBank/DDBJ databases">
        <title>Impact of host demography and evolutionary history on endosymbiont molecular evolution: a test in carpenter ants (Genus Camponotus) and their Blochmannia endosymbionts.</title>
        <authorList>
            <person name="Manthey J.D."/>
            <person name="Giron J.C."/>
            <person name="Hruska J.P."/>
        </authorList>
    </citation>
    <scope>NUCLEOTIDE SEQUENCE</scope>
    <source>
        <strain evidence="17">C-049</strain>
        <strain evidence="16">C-050</strain>
    </source>
</reference>
<evidence type="ECO:0000313" key="18">
    <source>
        <dbReference type="Proteomes" id="UP001056323"/>
    </source>
</evidence>
<evidence type="ECO:0000256" key="13">
    <source>
        <dbReference type="ARBA" id="ARBA00047481"/>
    </source>
</evidence>
<dbReference type="CDD" id="cd00609">
    <property type="entry name" value="AAT_like"/>
    <property type="match status" value="1"/>
</dbReference>
<evidence type="ECO:0000256" key="14">
    <source>
        <dbReference type="HAMAP-Rule" id="MF_01023"/>
    </source>
</evidence>